<dbReference type="Proteomes" id="UP001187346">
    <property type="component" value="Unassembled WGS sequence"/>
</dbReference>
<reference evidence="1 2" key="1">
    <citation type="submission" date="2023-10" db="EMBL/GenBank/DDBJ databases">
        <title>Characterization of rhizosphere-enriched actinobacteria from wheat plants lab-grown on chernevaya soil.</title>
        <authorList>
            <person name="Tikhonova E.N."/>
            <person name="Konopkin A."/>
            <person name="Kravchenko I.K."/>
        </authorList>
    </citation>
    <scope>NUCLEOTIDE SEQUENCE [LARGE SCALE GENOMIC DNA]</scope>
    <source>
        <strain evidence="1 2">RR29</strain>
    </source>
</reference>
<accession>A0ABU4FPM4</accession>
<gene>
    <name evidence="1" type="ORF">R5A26_41965</name>
</gene>
<proteinExistence type="predicted"/>
<sequence length="71" mass="8211">MSVTQQYLLDTYRAQRLGEAPPPPPGTHDWQTACELRGYWQFRAVVAERPAHGRLRRALGRWLHPRARSAC</sequence>
<evidence type="ECO:0000313" key="2">
    <source>
        <dbReference type="Proteomes" id="UP001187346"/>
    </source>
</evidence>
<name>A0ABU4FPM4_9ACTN</name>
<organism evidence="1 2">
    <name type="scientific">Streptomyces prunicolor</name>
    <dbReference type="NCBI Taxonomy" id="67348"/>
    <lineage>
        <taxon>Bacteria</taxon>
        <taxon>Bacillati</taxon>
        <taxon>Actinomycetota</taxon>
        <taxon>Actinomycetes</taxon>
        <taxon>Kitasatosporales</taxon>
        <taxon>Streptomycetaceae</taxon>
        <taxon>Streptomyces</taxon>
    </lineage>
</organism>
<dbReference type="EMBL" id="JAWMAJ010000233">
    <property type="protein sequence ID" value="MDV7222520.1"/>
    <property type="molecule type" value="Genomic_DNA"/>
</dbReference>
<protein>
    <submittedName>
        <fullName evidence="1">Uncharacterized protein</fullName>
    </submittedName>
</protein>
<evidence type="ECO:0000313" key="1">
    <source>
        <dbReference type="EMBL" id="MDV7222520.1"/>
    </source>
</evidence>
<dbReference type="RefSeq" id="WP_317775324.1">
    <property type="nucleotide sequence ID" value="NZ_JAWMAJ010000233.1"/>
</dbReference>
<comment type="caution">
    <text evidence="1">The sequence shown here is derived from an EMBL/GenBank/DDBJ whole genome shotgun (WGS) entry which is preliminary data.</text>
</comment>
<keyword evidence="2" id="KW-1185">Reference proteome</keyword>